<dbReference type="PROSITE" id="PS50835">
    <property type="entry name" value="IG_LIKE"/>
    <property type="match status" value="1"/>
</dbReference>
<organism evidence="19">
    <name type="scientific">Gasterosteus aculeatus</name>
    <name type="common">Three-spined stickleback</name>
    <dbReference type="NCBI Taxonomy" id="69293"/>
    <lineage>
        <taxon>Eukaryota</taxon>
        <taxon>Metazoa</taxon>
        <taxon>Chordata</taxon>
        <taxon>Craniata</taxon>
        <taxon>Vertebrata</taxon>
        <taxon>Euteleostomi</taxon>
        <taxon>Actinopterygii</taxon>
        <taxon>Neopterygii</taxon>
        <taxon>Teleostei</taxon>
        <taxon>Neoteleostei</taxon>
        <taxon>Acanthomorphata</taxon>
        <taxon>Eupercaria</taxon>
        <taxon>Perciformes</taxon>
        <taxon>Cottioidei</taxon>
        <taxon>Gasterosteales</taxon>
        <taxon>Gasterosteidae</taxon>
        <taxon>Gasterosteus</taxon>
    </lineage>
</organism>
<evidence type="ECO:0000259" key="18">
    <source>
        <dbReference type="PROSITE" id="PS50963"/>
    </source>
</evidence>
<dbReference type="PROSITE" id="PS50041">
    <property type="entry name" value="C_TYPE_LECTIN_2"/>
    <property type="match status" value="1"/>
</dbReference>
<dbReference type="InterPro" id="IPR007110">
    <property type="entry name" value="Ig-like_dom"/>
</dbReference>
<dbReference type="FunFam" id="3.10.100.10:FF:000002">
    <property type="entry name" value="Hyaluronan proteoglycan link protein 1"/>
    <property type="match status" value="1"/>
</dbReference>
<dbReference type="InterPro" id="IPR001304">
    <property type="entry name" value="C-type_lectin-like"/>
</dbReference>
<name>G3Q0U1_GASAC</name>
<evidence type="ECO:0000256" key="1">
    <source>
        <dbReference type="ARBA" id="ARBA00004613"/>
    </source>
</evidence>
<dbReference type="eggNOG" id="KOG4297">
    <property type="taxonomic scope" value="Eukaryota"/>
</dbReference>
<dbReference type="PROSITE" id="PS50026">
    <property type="entry name" value="EGF_3"/>
    <property type="match status" value="1"/>
</dbReference>
<dbReference type="Gene3D" id="2.10.25.10">
    <property type="entry name" value="Laminin"/>
    <property type="match status" value="1"/>
</dbReference>
<dbReference type="InterPro" id="IPR013106">
    <property type="entry name" value="Ig_V-set"/>
</dbReference>
<dbReference type="GO" id="GO:0045202">
    <property type="term" value="C:synapse"/>
    <property type="evidence" value="ECO:0007669"/>
    <property type="project" value="TreeGrafter"/>
</dbReference>
<dbReference type="CDD" id="cd00054">
    <property type="entry name" value="EGF_CA"/>
    <property type="match status" value="1"/>
</dbReference>
<keyword evidence="2" id="KW-0964">Secreted</keyword>
<evidence type="ECO:0000256" key="8">
    <source>
        <dbReference type="ARBA" id="ARBA00023319"/>
    </source>
</evidence>
<feature type="domain" description="Sushi" evidence="17">
    <location>
        <begin position="1040"/>
        <end position="1100"/>
    </location>
</feature>
<dbReference type="FunFam" id="3.10.100.10:FF:000003">
    <property type="entry name" value="Versican core protein"/>
    <property type="match status" value="1"/>
</dbReference>
<dbReference type="PANTHER" id="PTHR22804">
    <property type="entry name" value="AGGRECAN/VERSICAN PROTEOGLYCAN"/>
    <property type="match status" value="1"/>
</dbReference>
<comment type="caution">
    <text evidence="9">Lacks conserved residue(s) required for the propagation of feature annotation.</text>
</comment>
<dbReference type="GO" id="GO:0007155">
    <property type="term" value="P:cell adhesion"/>
    <property type="evidence" value="ECO:0007669"/>
    <property type="project" value="InterPro"/>
</dbReference>
<feature type="signal peptide" evidence="13">
    <location>
        <begin position="1"/>
        <end position="19"/>
    </location>
</feature>
<feature type="disulfide bond" evidence="9">
    <location>
        <begin position="899"/>
        <end position="908"/>
    </location>
</feature>
<dbReference type="Gene3D" id="2.60.40.10">
    <property type="entry name" value="Immunoglobulins"/>
    <property type="match status" value="1"/>
</dbReference>
<feature type="compositionally biased region" description="Basic and acidic residues" evidence="12">
    <location>
        <begin position="767"/>
        <end position="782"/>
    </location>
</feature>
<dbReference type="GO" id="GO:0005615">
    <property type="term" value="C:extracellular space"/>
    <property type="evidence" value="ECO:0007669"/>
    <property type="project" value="TreeGrafter"/>
</dbReference>
<dbReference type="GO" id="GO:0007417">
    <property type="term" value="P:central nervous system development"/>
    <property type="evidence" value="ECO:0007669"/>
    <property type="project" value="TreeGrafter"/>
</dbReference>
<sequence length="1105" mass="119850">MRWQIALVLYLSVTGLTVPCSVELILSSDESKLLQVTIPAPPPVGAVLGGSLTLPCLVSPAHPPPLHSAAGGRHAALSLPRVKWSVLINGNEAEILVARGDRVRVSEAYRDRATLLNYVSSPADLTLQLERLRRNDTGFYRCEVQQGLEDAHDVAQVKVKGVVFHYRDASSRYGFTFERAREACEGIGAEIASPEQLLAAYHSGYERCDAGWLADRSVRYPIQRPREQCFGDMEEFPGVRNYGLLDPDEMYDVYCYVENIHGEVFHGSAPQRFTFWEARAYCLSHGAELVTTAQLYAAWSDGLNLCSPGWLADGSVRYPIVTPRERCGGGEPGVRTVYRYGNQTGFPELHTRHDVYCFRGKERHVRRVFPGQRGPGPLEKLSTTKNTAASLCYVEGDDGVHTEPPLDFLSTEPEDIGQDIDPAAEEEEEGEEELLVSEATLKEGDEVQRAQATNPVKRGPADSSPPARMGASTPLDGEPPEGRTSETESWDTPAFSVTPVTGELRADSPGSPQGGELPVSREDPTLGVHLEAALEAELVHSTEEATTSSPPTEEESGDGSVNPPLDEETQGSTTASLVGVETTAASHSAHVPRKKSIYIASITGYDPPPKLPGATAETPVTGPRGDDGSNGTTDRGGLVHPAETPASEVTAETPASEVTAETPGFRGHRRDPRFRSHRRDPLLQSPSAVPVTCRRPLNGNLRGHDLRASGSHSPAAGPPEDVRGGLGPDASSLGAIKSNTGAEQGAGEGSGDSSGDRPLEGSPDPTPGEKRGGEEAAVRPDVRIALIPCLTVQGREAEPAPSSTTQESRPNPEHGAEPPVHEEREAAANVSSHSGNIASPHFNSKTLNKNVINDTSAPPAGPCSRSLLIRPYWPPDSCLQNPCLNGGTCVEGGPARCFCLSGYGGDLCQTDLEACESGWDKFQGFCYRHFPRRQSWEAAEQHCRMCGGHLLSVTTPEEQDHVNDKYREYQWIGLNDRTIEGDFRWTDGKPLLYENWYHGQPDSYFLSGEDCAVMVWHDGGRWSDVPCNYHLSYTCKKGASSCGEPPEVPRATAFGKKRLRYETDTKVRYYCEGGYVQQGNPVVRCLPGGQWEEPLITCVPSKYVH</sequence>
<feature type="domain" description="Link" evidence="18">
    <location>
        <begin position="162"/>
        <end position="257"/>
    </location>
</feature>
<reference evidence="19" key="1">
    <citation type="submission" date="2006-01" db="EMBL/GenBank/DDBJ databases">
        <authorList>
            <person name="Lindblad-Toh K."/>
            <person name="Mauceli E."/>
            <person name="Grabherr M."/>
            <person name="Chang J.L."/>
            <person name="Lander E.S."/>
        </authorList>
    </citation>
    <scope>NUCLEOTIDE SEQUENCE [LARGE SCALE GENOMIC DNA]</scope>
</reference>
<feature type="domain" description="Ig-like" evidence="16">
    <location>
        <begin position="39"/>
        <end position="160"/>
    </location>
</feature>
<comment type="subcellular location">
    <subcellularLocation>
        <location evidence="1">Secreted</location>
    </subcellularLocation>
</comment>
<proteinExistence type="predicted"/>
<dbReference type="SMART" id="SM00032">
    <property type="entry name" value="CCP"/>
    <property type="match status" value="1"/>
</dbReference>
<dbReference type="CDD" id="cd03520">
    <property type="entry name" value="Link_domain_CSPGs_modules_2_4"/>
    <property type="match status" value="1"/>
</dbReference>
<evidence type="ECO:0000259" key="15">
    <source>
        <dbReference type="PROSITE" id="PS50041"/>
    </source>
</evidence>
<dbReference type="PROSITE" id="PS50963">
    <property type="entry name" value="LINK_2"/>
    <property type="match status" value="2"/>
</dbReference>
<dbReference type="InterPro" id="IPR035976">
    <property type="entry name" value="Sushi/SCR/CCP_sf"/>
</dbReference>
<feature type="compositionally biased region" description="Basic and acidic residues" evidence="12">
    <location>
        <begin position="810"/>
        <end position="826"/>
    </location>
</feature>
<dbReference type="FunFam" id="2.60.40.10:FF:001192">
    <property type="entry name" value="Aggrecan core protein"/>
    <property type="match status" value="1"/>
</dbReference>
<dbReference type="Pfam" id="PF00059">
    <property type="entry name" value="Lectin_C"/>
    <property type="match status" value="1"/>
</dbReference>
<keyword evidence="8" id="KW-0393">Immunoglobulin domain</keyword>
<dbReference type="SUPFAM" id="SSF56436">
    <property type="entry name" value="C-type lectin-like"/>
    <property type="match status" value="3"/>
</dbReference>
<evidence type="ECO:0000256" key="11">
    <source>
        <dbReference type="PROSITE-ProRule" id="PRU00323"/>
    </source>
</evidence>
<dbReference type="InterPro" id="IPR000742">
    <property type="entry name" value="EGF"/>
</dbReference>
<feature type="region of interest" description="Disordered" evidence="12">
    <location>
        <begin position="439"/>
        <end position="843"/>
    </location>
</feature>
<feature type="disulfide bond" evidence="10">
    <location>
        <begin position="1042"/>
        <end position="1085"/>
    </location>
</feature>
<protein>
    <submittedName>
        <fullName evidence="19">Brevican</fullName>
    </submittedName>
</protein>
<evidence type="ECO:0000256" key="7">
    <source>
        <dbReference type="ARBA" id="ARBA00023180"/>
    </source>
</evidence>
<dbReference type="InterPro" id="IPR036179">
    <property type="entry name" value="Ig-like_dom_sf"/>
</dbReference>
<dbReference type="GO" id="GO:0072534">
    <property type="term" value="C:perineuronal net"/>
    <property type="evidence" value="ECO:0007669"/>
    <property type="project" value="TreeGrafter"/>
</dbReference>
<dbReference type="InterPro" id="IPR018378">
    <property type="entry name" value="C-type_lectin_CS"/>
</dbReference>
<evidence type="ECO:0000259" key="17">
    <source>
        <dbReference type="PROSITE" id="PS50923"/>
    </source>
</evidence>
<feature type="chain" id="PRO_5003450126" evidence="13">
    <location>
        <begin position="20"/>
        <end position="1105"/>
    </location>
</feature>
<feature type="region of interest" description="Disordered" evidence="12">
    <location>
        <begin position="396"/>
        <end position="417"/>
    </location>
</feature>
<feature type="domain" description="EGF-like" evidence="14">
    <location>
        <begin position="874"/>
        <end position="909"/>
    </location>
</feature>
<keyword evidence="9" id="KW-0245">EGF-like domain</keyword>
<dbReference type="PROSITE" id="PS50923">
    <property type="entry name" value="SUSHI"/>
    <property type="match status" value="1"/>
</dbReference>
<dbReference type="InterPro" id="IPR013783">
    <property type="entry name" value="Ig-like_fold"/>
</dbReference>
<evidence type="ECO:0000256" key="12">
    <source>
        <dbReference type="SAM" id="MobiDB-lite"/>
    </source>
</evidence>
<dbReference type="GO" id="GO:0005540">
    <property type="term" value="F:hyaluronic acid binding"/>
    <property type="evidence" value="ECO:0007669"/>
    <property type="project" value="InterPro"/>
</dbReference>
<feature type="domain" description="Link" evidence="18">
    <location>
        <begin position="263"/>
        <end position="359"/>
    </location>
</feature>
<dbReference type="Gene3D" id="2.10.70.10">
    <property type="entry name" value="Complement Module, domain 1"/>
    <property type="match status" value="1"/>
</dbReference>
<evidence type="ECO:0000256" key="2">
    <source>
        <dbReference type="ARBA" id="ARBA00022525"/>
    </source>
</evidence>
<dbReference type="InterPro" id="IPR000538">
    <property type="entry name" value="Link_dom"/>
</dbReference>
<keyword evidence="3 13" id="KW-0732">Signal</keyword>
<dbReference type="InterPro" id="IPR016187">
    <property type="entry name" value="CTDL_fold"/>
</dbReference>
<dbReference type="PROSITE" id="PS01241">
    <property type="entry name" value="LINK_1"/>
    <property type="match status" value="2"/>
</dbReference>
<dbReference type="PROSITE" id="PS00615">
    <property type="entry name" value="C_TYPE_LECTIN_1"/>
    <property type="match status" value="1"/>
</dbReference>
<dbReference type="PROSITE" id="PS00022">
    <property type="entry name" value="EGF_1"/>
    <property type="match status" value="1"/>
</dbReference>
<evidence type="ECO:0000256" key="4">
    <source>
        <dbReference type="ARBA" id="ARBA00022737"/>
    </source>
</evidence>
<dbReference type="SMART" id="SM00445">
    <property type="entry name" value="LINK"/>
    <property type="match status" value="2"/>
</dbReference>
<dbReference type="Bgee" id="ENSGACG00000017768">
    <property type="expression patterns" value="Expressed in diencephalon and 1 other cell type or tissue"/>
</dbReference>
<keyword evidence="7" id="KW-0325">Glycoprotein</keyword>
<evidence type="ECO:0000256" key="10">
    <source>
        <dbReference type="PROSITE-ProRule" id="PRU00302"/>
    </source>
</evidence>
<dbReference type="PANTHER" id="PTHR22804:SF41">
    <property type="entry name" value="BREVICAN CORE PROTEIN"/>
    <property type="match status" value="1"/>
</dbReference>
<dbReference type="SMART" id="SM00181">
    <property type="entry name" value="EGF"/>
    <property type="match status" value="1"/>
</dbReference>
<dbReference type="Ensembl" id="ENSGACT00000023532.1">
    <property type="protein sequence ID" value="ENSGACP00000023486.1"/>
    <property type="gene ID" value="ENSGACG00000017768.1"/>
</dbReference>
<dbReference type="Pfam" id="PF00193">
    <property type="entry name" value="Xlink"/>
    <property type="match status" value="2"/>
</dbReference>
<keyword evidence="6 9" id="KW-1015">Disulfide bond</keyword>
<dbReference type="GO" id="GO:0010001">
    <property type="term" value="P:glial cell differentiation"/>
    <property type="evidence" value="ECO:0007669"/>
    <property type="project" value="TreeGrafter"/>
</dbReference>
<dbReference type="PRINTS" id="PR01265">
    <property type="entry name" value="LINKMODULE"/>
</dbReference>
<dbReference type="InterPro" id="IPR003599">
    <property type="entry name" value="Ig_sub"/>
</dbReference>
<dbReference type="GO" id="GO:0001501">
    <property type="term" value="P:skeletal system development"/>
    <property type="evidence" value="ECO:0007669"/>
    <property type="project" value="TreeGrafter"/>
</dbReference>
<feature type="domain" description="C-type lectin" evidence="15">
    <location>
        <begin position="922"/>
        <end position="1036"/>
    </location>
</feature>
<dbReference type="InParanoid" id="G3Q0U1"/>
<dbReference type="FunFam" id="3.10.100.10:FF:000011">
    <property type="entry name" value="Aggrecan core protein"/>
    <property type="match status" value="1"/>
</dbReference>
<dbReference type="FunFam" id="2.10.70.10:FF:000003">
    <property type="entry name" value="Versican core protein"/>
    <property type="match status" value="1"/>
</dbReference>
<reference evidence="19" key="2">
    <citation type="submission" date="2024-04" db="UniProtKB">
        <authorList>
            <consortium name="Ensembl"/>
        </authorList>
    </citation>
    <scope>IDENTIFICATION</scope>
</reference>
<dbReference type="GO" id="GO:0002052">
    <property type="term" value="P:positive regulation of neuroblast proliferation"/>
    <property type="evidence" value="ECO:0007669"/>
    <property type="project" value="TreeGrafter"/>
</dbReference>
<evidence type="ECO:0000256" key="13">
    <source>
        <dbReference type="SAM" id="SignalP"/>
    </source>
</evidence>
<dbReference type="CDD" id="cd03517">
    <property type="entry name" value="Link_domain_CSPGs_modules_1_3"/>
    <property type="match status" value="1"/>
</dbReference>
<evidence type="ECO:0000256" key="6">
    <source>
        <dbReference type="ARBA" id="ARBA00023157"/>
    </source>
</evidence>
<evidence type="ECO:0000256" key="3">
    <source>
        <dbReference type="ARBA" id="ARBA00022729"/>
    </source>
</evidence>
<dbReference type="Pfam" id="PF00084">
    <property type="entry name" value="Sushi"/>
    <property type="match status" value="1"/>
</dbReference>
<dbReference type="Pfam" id="PF00008">
    <property type="entry name" value="EGF"/>
    <property type="match status" value="1"/>
</dbReference>
<keyword evidence="5" id="KW-0654">Proteoglycan</keyword>
<dbReference type="SUPFAM" id="SSF57535">
    <property type="entry name" value="Complement control module/SCR domain"/>
    <property type="match status" value="1"/>
</dbReference>
<dbReference type="SMART" id="SM00034">
    <property type="entry name" value="CLECT"/>
    <property type="match status" value="1"/>
</dbReference>
<evidence type="ECO:0000259" key="16">
    <source>
        <dbReference type="PROSITE" id="PS50835"/>
    </source>
</evidence>
<feature type="disulfide bond" evidence="11">
    <location>
        <begin position="306"/>
        <end position="327"/>
    </location>
</feature>
<dbReference type="InterPro" id="IPR016186">
    <property type="entry name" value="C-type_lectin-like/link_sf"/>
</dbReference>
<evidence type="ECO:0000313" key="19">
    <source>
        <dbReference type="Ensembl" id="ENSGACP00000023486.1"/>
    </source>
</evidence>
<dbReference type="SMART" id="SM00409">
    <property type="entry name" value="IG"/>
    <property type="match status" value="1"/>
</dbReference>
<evidence type="ECO:0000259" key="14">
    <source>
        <dbReference type="PROSITE" id="PS50026"/>
    </source>
</evidence>
<keyword evidence="10" id="KW-0768">Sushi</keyword>
<dbReference type="STRING" id="69293.ENSGACP00000023486"/>
<dbReference type="SMART" id="SM00406">
    <property type="entry name" value="IGv"/>
    <property type="match status" value="1"/>
</dbReference>
<evidence type="ECO:0000256" key="5">
    <source>
        <dbReference type="ARBA" id="ARBA00022974"/>
    </source>
</evidence>
<dbReference type="SUPFAM" id="SSF48726">
    <property type="entry name" value="Immunoglobulin"/>
    <property type="match status" value="1"/>
</dbReference>
<keyword evidence="4" id="KW-0677">Repeat</keyword>
<feature type="disulfide bond" evidence="11">
    <location>
        <begin position="208"/>
        <end position="229"/>
    </location>
</feature>
<evidence type="ECO:0000256" key="9">
    <source>
        <dbReference type="PROSITE-ProRule" id="PRU00076"/>
    </source>
</evidence>
<feature type="compositionally biased region" description="Basic residues" evidence="12">
    <location>
        <begin position="666"/>
        <end position="678"/>
    </location>
</feature>
<dbReference type="PROSITE" id="PS01186">
    <property type="entry name" value="EGF_2"/>
    <property type="match status" value="1"/>
</dbReference>
<dbReference type="CDD" id="cd00033">
    <property type="entry name" value="CCP"/>
    <property type="match status" value="1"/>
</dbReference>
<feature type="disulfide bond" evidence="10">
    <location>
        <begin position="1071"/>
        <end position="1098"/>
    </location>
</feature>
<dbReference type="InterPro" id="IPR050691">
    <property type="entry name" value="Hyaluronan_bind_Proteoglycan"/>
</dbReference>
<accession>G3Q0U1</accession>
<dbReference type="AlphaFoldDB" id="G3Q0U1"/>
<dbReference type="InterPro" id="IPR000436">
    <property type="entry name" value="Sushi_SCR_CCP_dom"/>
</dbReference>
<dbReference type="Gene3D" id="3.10.100.10">
    <property type="entry name" value="Mannose-Binding Protein A, subunit A"/>
    <property type="match status" value="3"/>
</dbReference>
<feature type="compositionally biased region" description="Polar residues" evidence="12">
    <location>
        <begin position="829"/>
        <end position="843"/>
    </location>
</feature>